<keyword evidence="3" id="KW-1185">Reference proteome</keyword>
<name>A0A9Q0M9H5_BLOTA</name>
<organism evidence="2 3">
    <name type="scientific">Blomia tropicalis</name>
    <name type="common">Mite</name>
    <dbReference type="NCBI Taxonomy" id="40697"/>
    <lineage>
        <taxon>Eukaryota</taxon>
        <taxon>Metazoa</taxon>
        <taxon>Ecdysozoa</taxon>
        <taxon>Arthropoda</taxon>
        <taxon>Chelicerata</taxon>
        <taxon>Arachnida</taxon>
        <taxon>Acari</taxon>
        <taxon>Acariformes</taxon>
        <taxon>Sarcoptiformes</taxon>
        <taxon>Astigmata</taxon>
        <taxon>Glycyphagoidea</taxon>
        <taxon>Echimyopodidae</taxon>
        <taxon>Blomia</taxon>
    </lineage>
</organism>
<protein>
    <submittedName>
        <fullName evidence="2">Uncharacterized protein</fullName>
    </submittedName>
</protein>
<comment type="caution">
    <text evidence="2">The sequence shown here is derived from an EMBL/GenBank/DDBJ whole genome shotgun (WGS) entry which is preliminary data.</text>
</comment>
<keyword evidence="1" id="KW-0732">Signal</keyword>
<proteinExistence type="predicted"/>
<dbReference type="EMBL" id="JAPWDV010000002">
    <property type="protein sequence ID" value="KAJ6221299.1"/>
    <property type="molecule type" value="Genomic_DNA"/>
</dbReference>
<evidence type="ECO:0000313" key="3">
    <source>
        <dbReference type="Proteomes" id="UP001142055"/>
    </source>
</evidence>
<dbReference type="AlphaFoldDB" id="A0A9Q0M9H5"/>
<evidence type="ECO:0000256" key="1">
    <source>
        <dbReference type="SAM" id="SignalP"/>
    </source>
</evidence>
<feature type="signal peptide" evidence="1">
    <location>
        <begin position="1"/>
        <end position="28"/>
    </location>
</feature>
<gene>
    <name evidence="2" type="ORF">RDWZM_007111</name>
</gene>
<reference evidence="2" key="1">
    <citation type="submission" date="2022-12" db="EMBL/GenBank/DDBJ databases">
        <title>Genome assemblies of Blomia tropicalis.</title>
        <authorList>
            <person name="Cui Y."/>
        </authorList>
    </citation>
    <scope>NUCLEOTIDE SEQUENCE</scope>
    <source>
        <tissue evidence="2">Adult mites</tissue>
    </source>
</reference>
<evidence type="ECO:0000313" key="2">
    <source>
        <dbReference type="EMBL" id="KAJ6221299.1"/>
    </source>
</evidence>
<accession>A0A9Q0M9H5</accession>
<sequence>MFPTKMFAFVAVLLVVLVQLASIQLVQGDDKIIFGGGDGCGPSFLLKDDKKDHTIVMNHGCHKKKHHYGHGK</sequence>
<feature type="chain" id="PRO_5040457639" evidence="1">
    <location>
        <begin position="29"/>
        <end position="72"/>
    </location>
</feature>
<dbReference type="Proteomes" id="UP001142055">
    <property type="component" value="Chromosome 2"/>
</dbReference>